<accession>A0A5P9NK63</accession>
<evidence type="ECO:0000256" key="1">
    <source>
        <dbReference type="SAM" id="SignalP"/>
    </source>
</evidence>
<keyword evidence="3" id="KW-1185">Reference proteome</keyword>
<sequence>MHIISKLVVLFSFSVLVAANPSLAKTPDGKTPAEESICSAFQELKGPAFGLCNAYCEALDCGHPEQRANEKACDKINKNFERLTGFKIPDDLEYDEYGEAMDNCSIESEEPR</sequence>
<dbReference type="OrthoDB" id="7063282at2"/>
<organism evidence="2 3">
    <name type="scientific">Halioglobus maricola</name>
    <dbReference type="NCBI Taxonomy" id="2601894"/>
    <lineage>
        <taxon>Bacteria</taxon>
        <taxon>Pseudomonadati</taxon>
        <taxon>Pseudomonadota</taxon>
        <taxon>Gammaproteobacteria</taxon>
        <taxon>Cellvibrionales</taxon>
        <taxon>Halieaceae</taxon>
        <taxon>Halioglobus</taxon>
    </lineage>
</organism>
<feature type="signal peptide" evidence="1">
    <location>
        <begin position="1"/>
        <end position="24"/>
    </location>
</feature>
<reference evidence="2 3" key="1">
    <citation type="submission" date="2019-02" db="EMBL/GenBank/DDBJ databases">
        <authorList>
            <person name="Li S.-H."/>
        </authorList>
    </citation>
    <scope>NUCLEOTIDE SEQUENCE [LARGE SCALE GENOMIC DNA]</scope>
    <source>
        <strain evidence="2 3">IMCC14385</strain>
    </source>
</reference>
<protein>
    <submittedName>
        <fullName evidence="2">Uncharacterized protein</fullName>
    </submittedName>
</protein>
<dbReference type="Proteomes" id="UP000326287">
    <property type="component" value="Chromosome"/>
</dbReference>
<dbReference type="RefSeq" id="WP_152662359.1">
    <property type="nucleotide sequence ID" value="NZ_CP036422.1"/>
</dbReference>
<gene>
    <name evidence="2" type="ORF">EY643_11595</name>
</gene>
<dbReference type="AlphaFoldDB" id="A0A5P9NK63"/>
<proteinExistence type="predicted"/>
<dbReference type="EMBL" id="CP036422">
    <property type="protein sequence ID" value="QFU76253.1"/>
    <property type="molecule type" value="Genomic_DNA"/>
</dbReference>
<dbReference type="KEGG" id="halc:EY643_11595"/>
<evidence type="ECO:0000313" key="2">
    <source>
        <dbReference type="EMBL" id="QFU76253.1"/>
    </source>
</evidence>
<name>A0A5P9NK63_9GAMM</name>
<keyword evidence="1" id="KW-0732">Signal</keyword>
<evidence type="ECO:0000313" key="3">
    <source>
        <dbReference type="Proteomes" id="UP000326287"/>
    </source>
</evidence>
<feature type="chain" id="PRO_5024847148" evidence="1">
    <location>
        <begin position="25"/>
        <end position="112"/>
    </location>
</feature>